<keyword evidence="3" id="KW-1185">Reference proteome</keyword>
<sequence length="320" mass="35656">MPLVAKPSSRAKPSQSKKRRLRAAALESSPSAGNRTALVLVWSTTYPSSAASASTSEQPTTIIPTTLYVRVRLERMALTTRPSPREPKPGISIFSYGHDVRAHRHRPRPRLHASSAPRWLATLPCRPTSHTSSEDDLLRELAVYDGTTTGTGDGEGIGSIRSSYDDVHKQLLRHCSFFAERSPHSIDFLLEHVTYAEMRSLIESCSPSFASPPPSPMQLDMGPATTTPPTSTAPLARLSSFRPGQVGRRADRVSRLGHRRRLLPPSRFFVFKKDQEDTKGRPEPVYVAGSVRGADLDRLCHTPDRWQDDYHNTMQLWLTR</sequence>
<dbReference type="RefSeq" id="XP_033676459.1">
    <property type="nucleotide sequence ID" value="XM_033827316.1"/>
</dbReference>
<accession>A0A6A6HTF8</accession>
<dbReference type="EMBL" id="ML987212">
    <property type="protein sequence ID" value="KAF2241455.1"/>
    <property type="molecule type" value="Genomic_DNA"/>
</dbReference>
<name>A0A6A6HTF8_9PLEO</name>
<evidence type="ECO:0000313" key="3">
    <source>
        <dbReference type="Proteomes" id="UP000800094"/>
    </source>
</evidence>
<dbReference type="AlphaFoldDB" id="A0A6A6HTF8"/>
<evidence type="ECO:0000256" key="1">
    <source>
        <dbReference type="SAM" id="MobiDB-lite"/>
    </source>
</evidence>
<feature type="compositionally biased region" description="Low complexity" evidence="1">
    <location>
        <begin position="223"/>
        <end position="234"/>
    </location>
</feature>
<feature type="region of interest" description="Disordered" evidence="1">
    <location>
        <begin position="206"/>
        <end position="237"/>
    </location>
</feature>
<evidence type="ECO:0000313" key="2">
    <source>
        <dbReference type="EMBL" id="KAF2241455.1"/>
    </source>
</evidence>
<proteinExistence type="predicted"/>
<dbReference type="Proteomes" id="UP000800094">
    <property type="component" value="Unassembled WGS sequence"/>
</dbReference>
<feature type="region of interest" description="Disordered" evidence="1">
    <location>
        <begin position="1"/>
        <end position="29"/>
    </location>
</feature>
<dbReference type="GeneID" id="54580646"/>
<protein>
    <submittedName>
        <fullName evidence="2">Uncharacterized protein</fullName>
    </submittedName>
</protein>
<gene>
    <name evidence="2" type="ORF">BU26DRAFT_511531</name>
</gene>
<organism evidence="2 3">
    <name type="scientific">Trematosphaeria pertusa</name>
    <dbReference type="NCBI Taxonomy" id="390896"/>
    <lineage>
        <taxon>Eukaryota</taxon>
        <taxon>Fungi</taxon>
        <taxon>Dikarya</taxon>
        <taxon>Ascomycota</taxon>
        <taxon>Pezizomycotina</taxon>
        <taxon>Dothideomycetes</taxon>
        <taxon>Pleosporomycetidae</taxon>
        <taxon>Pleosporales</taxon>
        <taxon>Massarineae</taxon>
        <taxon>Trematosphaeriaceae</taxon>
        <taxon>Trematosphaeria</taxon>
    </lineage>
</organism>
<reference evidence="2" key="1">
    <citation type="journal article" date="2020" name="Stud. Mycol.">
        <title>101 Dothideomycetes genomes: a test case for predicting lifestyles and emergence of pathogens.</title>
        <authorList>
            <person name="Haridas S."/>
            <person name="Albert R."/>
            <person name="Binder M."/>
            <person name="Bloem J."/>
            <person name="Labutti K."/>
            <person name="Salamov A."/>
            <person name="Andreopoulos B."/>
            <person name="Baker S."/>
            <person name="Barry K."/>
            <person name="Bills G."/>
            <person name="Bluhm B."/>
            <person name="Cannon C."/>
            <person name="Castanera R."/>
            <person name="Culley D."/>
            <person name="Daum C."/>
            <person name="Ezra D."/>
            <person name="Gonzalez J."/>
            <person name="Henrissat B."/>
            <person name="Kuo A."/>
            <person name="Liang C."/>
            <person name="Lipzen A."/>
            <person name="Lutzoni F."/>
            <person name="Magnuson J."/>
            <person name="Mondo S."/>
            <person name="Nolan M."/>
            <person name="Ohm R."/>
            <person name="Pangilinan J."/>
            <person name="Park H.-J."/>
            <person name="Ramirez L."/>
            <person name="Alfaro M."/>
            <person name="Sun H."/>
            <person name="Tritt A."/>
            <person name="Yoshinaga Y."/>
            <person name="Zwiers L.-H."/>
            <person name="Turgeon B."/>
            <person name="Goodwin S."/>
            <person name="Spatafora J."/>
            <person name="Crous P."/>
            <person name="Grigoriev I."/>
        </authorList>
    </citation>
    <scope>NUCLEOTIDE SEQUENCE</scope>
    <source>
        <strain evidence="2">CBS 122368</strain>
    </source>
</reference>